<dbReference type="InterPro" id="IPR029056">
    <property type="entry name" value="Ribokinase-like"/>
</dbReference>
<sequence>MAHILVVGSVNVDRLWRLDAPLRAGGRLTRHDLVLRLGGGGFNTGAALLALGHRVTLAATLSTDAAGAACRARLEAMGFDLTHLRTGEEPTVPLDILIDPAGERTIIAPATTESRRLTALPPLAADIAYVNIRRAAPAVLEALAARMPVMAQVPLERTERRPAQVLVASASDHALFAGADAFRQAREIGGPALAALVLTDGARPVQLHEAEARRLIAVPPLAAPADTTGAGDAFAAGFIDGWLAGEVAQAAVRRGNEIAARKLTAGEGFERPPPLPLTTVLAAAD</sequence>
<organism evidence="4 5">
    <name type="scientific">Ancylobacter dichloromethanicus</name>
    <dbReference type="NCBI Taxonomy" id="518825"/>
    <lineage>
        <taxon>Bacteria</taxon>
        <taxon>Pseudomonadati</taxon>
        <taxon>Pseudomonadota</taxon>
        <taxon>Alphaproteobacteria</taxon>
        <taxon>Hyphomicrobiales</taxon>
        <taxon>Xanthobacteraceae</taxon>
        <taxon>Ancylobacter</taxon>
    </lineage>
</organism>
<proteinExistence type="predicted"/>
<dbReference type="EMBL" id="BSFJ01000008">
    <property type="protein sequence ID" value="GLK72031.1"/>
    <property type="molecule type" value="Genomic_DNA"/>
</dbReference>
<dbReference type="RefSeq" id="WP_213369447.1">
    <property type="nucleotide sequence ID" value="NZ_BSFJ01000008.1"/>
</dbReference>
<dbReference type="SUPFAM" id="SSF53613">
    <property type="entry name" value="Ribokinase-like"/>
    <property type="match status" value="1"/>
</dbReference>
<reference evidence="4" key="1">
    <citation type="journal article" date="2014" name="Int. J. Syst. Evol. Microbiol.">
        <title>Complete genome sequence of Corynebacterium casei LMG S-19264T (=DSM 44701T), isolated from a smear-ripened cheese.</title>
        <authorList>
            <consortium name="US DOE Joint Genome Institute (JGI-PGF)"/>
            <person name="Walter F."/>
            <person name="Albersmeier A."/>
            <person name="Kalinowski J."/>
            <person name="Ruckert C."/>
        </authorList>
    </citation>
    <scope>NUCLEOTIDE SEQUENCE</scope>
    <source>
        <strain evidence="4">VKM B-2484</strain>
    </source>
</reference>
<evidence type="ECO:0000313" key="4">
    <source>
        <dbReference type="EMBL" id="GLK72031.1"/>
    </source>
</evidence>
<accession>A0A9W6J747</accession>
<feature type="domain" description="Carbohydrate kinase PfkB" evidence="3">
    <location>
        <begin position="1"/>
        <end position="263"/>
    </location>
</feature>
<reference evidence="4" key="2">
    <citation type="submission" date="2023-01" db="EMBL/GenBank/DDBJ databases">
        <authorList>
            <person name="Sun Q."/>
            <person name="Evtushenko L."/>
        </authorList>
    </citation>
    <scope>NUCLEOTIDE SEQUENCE</scope>
    <source>
        <strain evidence="4">VKM B-2484</strain>
    </source>
</reference>
<keyword evidence="5" id="KW-1185">Reference proteome</keyword>
<evidence type="ECO:0000313" key="5">
    <source>
        <dbReference type="Proteomes" id="UP001143370"/>
    </source>
</evidence>
<dbReference type="PROSITE" id="PS00584">
    <property type="entry name" value="PFKB_KINASES_2"/>
    <property type="match status" value="1"/>
</dbReference>
<gene>
    <name evidence="4" type="ORF">GCM10017643_21470</name>
</gene>
<protein>
    <submittedName>
        <fullName evidence="4">Ribokinase</fullName>
    </submittedName>
</protein>
<keyword evidence="2" id="KW-0418">Kinase</keyword>
<evidence type="ECO:0000256" key="2">
    <source>
        <dbReference type="ARBA" id="ARBA00022777"/>
    </source>
</evidence>
<keyword evidence="1" id="KW-0808">Transferase</keyword>
<dbReference type="InterPro" id="IPR011611">
    <property type="entry name" value="PfkB_dom"/>
</dbReference>
<comment type="caution">
    <text evidence="4">The sequence shown here is derived from an EMBL/GenBank/DDBJ whole genome shotgun (WGS) entry which is preliminary data.</text>
</comment>
<dbReference type="GO" id="GO:0005829">
    <property type="term" value="C:cytosol"/>
    <property type="evidence" value="ECO:0007669"/>
    <property type="project" value="TreeGrafter"/>
</dbReference>
<dbReference type="PANTHER" id="PTHR10584:SF166">
    <property type="entry name" value="RIBOKINASE"/>
    <property type="match status" value="1"/>
</dbReference>
<dbReference type="AlphaFoldDB" id="A0A9W6J747"/>
<evidence type="ECO:0000256" key="1">
    <source>
        <dbReference type="ARBA" id="ARBA00022679"/>
    </source>
</evidence>
<evidence type="ECO:0000259" key="3">
    <source>
        <dbReference type="Pfam" id="PF00294"/>
    </source>
</evidence>
<dbReference type="Proteomes" id="UP001143370">
    <property type="component" value="Unassembled WGS sequence"/>
</dbReference>
<dbReference type="InterPro" id="IPR002173">
    <property type="entry name" value="Carboh/pur_kinase_PfkB_CS"/>
</dbReference>
<dbReference type="Pfam" id="PF00294">
    <property type="entry name" value="PfkB"/>
    <property type="match status" value="1"/>
</dbReference>
<dbReference type="GO" id="GO:0016301">
    <property type="term" value="F:kinase activity"/>
    <property type="evidence" value="ECO:0007669"/>
    <property type="project" value="UniProtKB-KW"/>
</dbReference>
<dbReference type="Gene3D" id="3.40.1190.20">
    <property type="match status" value="1"/>
</dbReference>
<dbReference type="PANTHER" id="PTHR10584">
    <property type="entry name" value="SUGAR KINASE"/>
    <property type="match status" value="1"/>
</dbReference>
<name>A0A9W6J747_9HYPH</name>